<dbReference type="SMART" id="SM00895">
    <property type="entry name" value="FCD"/>
    <property type="match status" value="1"/>
</dbReference>
<dbReference type="PANTHER" id="PTHR43537">
    <property type="entry name" value="TRANSCRIPTIONAL REGULATOR, GNTR FAMILY"/>
    <property type="match status" value="1"/>
</dbReference>
<evidence type="ECO:0000313" key="6">
    <source>
        <dbReference type="Proteomes" id="UP000682811"/>
    </source>
</evidence>
<keyword evidence="1" id="KW-0805">Transcription regulation</keyword>
<dbReference type="AlphaFoldDB" id="A0A919YC58"/>
<evidence type="ECO:0000313" key="5">
    <source>
        <dbReference type="EMBL" id="GIO46473.1"/>
    </source>
</evidence>
<proteinExistence type="predicted"/>
<dbReference type="SMART" id="SM00345">
    <property type="entry name" value="HTH_GNTR"/>
    <property type="match status" value="1"/>
</dbReference>
<dbReference type="Gene3D" id="1.20.120.530">
    <property type="entry name" value="GntR ligand-binding domain-like"/>
    <property type="match status" value="1"/>
</dbReference>
<feature type="domain" description="HTH gntR-type" evidence="4">
    <location>
        <begin position="12"/>
        <end position="78"/>
    </location>
</feature>
<dbReference type="InterPro" id="IPR008920">
    <property type="entry name" value="TF_FadR/GntR_C"/>
</dbReference>
<sequence>MMQYPSAWLQNASLGETIACELRLRIINGTIKTGEIISENWVASEFGTSRSPVREALKTLSNEGLIRLERMGAVVLGLNLTDVEELYDVRYLIESFVQQRLAETEVAGLLANLQRIVDKMELAVKHNDAVEFSYQDLSFHEAIITAAEHNRILHLWKSIRPIVMTVMLITTEEIFSKGETKLHTVIDKHYTIMKGLKSRKKDVVEQVVRDYFADSRKTLHNSIPEQSS</sequence>
<dbReference type="PRINTS" id="PR00035">
    <property type="entry name" value="HTHGNTR"/>
</dbReference>
<dbReference type="SUPFAM" id="SSF46785">
    <property type="entry name" value="Winged helix' DNA-binding domain"/>
    <property type="match status" value="1"/>
</dbReference>
<dbReference type="InterPro" id="IPR036388">
    <property type="entry name" value="WH-like_DNA-bd_sf"/>
</dbReference>
<keyword evidence="6" id="KW-1185">Reference proteome</keyword>
<dbReference type="Proteomes" id="UP000682811">
    <property type="component" value="Unassembled WGS sequence"/>
</dbReference>
<dbReference type="GO" id="GO:0003700">
    <property type="term" value="F:DNA-binding transcription factor activity"/>
    <property type="evidence" value="ECO:0007669"/>
    <property type="project" value="InterPro"/>
</dbReference>
<keyword evidence="2" id="KW-0238">DNA-binding</keyword>
<dbReference type="InterPro" id="IPR000524">
    <property type="entry name" value="Tscrpt_reg_HTH_GntR"/>
</dbReference>
<evidence type="ECO:0000256" key="2">
    <source>
        <dbReference type="ARBA" id="ARBA00023125"/>
    </source>
</evidence>
<accession>A0A919YC58</accession>
<reference evidence="5 6" key="1">
    <citation type="submission" date="2021-03" db="EMBL/GenBank/DDBJ databases">
        <title>Antimicrobial resistance genes in bacteria isolated from Japanese honey, and their potential for conferring macrolide and lincosamide resistance in the American foulbrood pathogen Paenibacillus larvae.</title>
        <authorList>
            <person name="Okamoto M."/>
            <person name="Kumagai M."/>
            <person name="Kanamori H."/>
            <person name="Takamatsu D."/>
        </authorList>
    </citation>
    <scope>NUCLEOTIDE SEQUENCE [LARGE SCALE GENOMIC DNA]</scope>
    <source>
        <strain evidence="5 6">J34TS1</strain>
    </source>
</reference>
<dbReference type="EMBL" id="BORT01000004">
    <property type="protein sequence ID" value="GIO46473.1"/>
    <property type="molecule type" value="Genomic_DNA"/>
</dbReference>
<dbReference type="InterPro" id="IPR011711">
    <property type="entry name" value="GntR_C"/>
</dbReference>
<evidence type="ECO:0000259" key="4">
    <source>
        <dbReference type="PROSITE" id="PS50949"/>
    </source>
</evidence>
<organism evidence="5 6">
    <name type="scientific">Paenibacillus azoreducens</name>
    <dbReference type="NCBI Taxonomy" id="116718"/>
    <lineage>
        <taxon>Bacteria</taxon>
        <taxon>Bacillati</taxon>
        <taxon>Bacillota</taxon>
        <taxon>Bacilli</taxon>
        <taxon>Bacillales</taxon>
        <taxon>Paenibacillaceae</taxon>
        <taxon>Paenibacillus</taxon>
    </lineage>
</organism>
<dbReference type="PROSITE" id="PS50949">
    <property type="entry name" value="HTH_GNTR"/>
    <property type="match status" value="1"/>
</dbReference>
<keyword evidence="3" id="KW-0804">Transcription</keyword>
<comment type="caution">
    <text evidence="5">The sequence shown here is derived from an EMBL/GenBank/DDBJ whole genome shotgun (WGS) entry which is preliminary data.</text>
</comment>
<name>A0A919YC58_9BACL</name>
<dbReference type="InterPro" id="IPR036390">
    <property type="entry name" value="WH_DNA-bd_sf"/>
</dbReference>
<evidence type="ECO:0000256" key="1">
    <source>
        <dbReference type="ARBA" id="ARBA00023015"/>
    </source>
</evidence>
<dbReference type="Gene3D" id="1.10.10.10">
    <property type="entry name" value="Winged helix-like DNA-binding domain superfamily/Winged helix DNA-binding domain"/>
    <property type="match status" value="1"/>
</dbReference>
<gene>
    <name evidence="5" type="primary">gntR_1</name>
    <name evidence="5" type="ORF">J34TS1_12380</name>
</gene>
<evidence type="ECO:0000256" key="3">
    <source>
        <dbReference type="ARBA" id="ARBA00023163"/>
    </source>
</evidence>
<dbReference type="GO" id="GO:0003677">
    <property type="term" value="F:DNA binding"/>
    <property type="evidence" value="ECO:0007669"/>
    <property type="project" value="UniProtKB-KW"/>
</dbReference>
<dbReference type="PANTHER" id="PTHR43537:SF24">
    <property type="entry name" value="GLUCONATE OPERON TRANSCRIPTIONAL REPRESSOR"/>
    <property type="match status" value="1"/>
</dbReference>
<dbReference type="Pfam" id="PF07729">
    <property type="entry name" value="FCD"/>
    <property type="match status" value="1"/>
</dbReference>
<protein>
    <submittedName>
        <fullName evidence="5">GntR family transcriptional regulator</fullName>
    </submittedName>
</protein>
<dbReference type="SUPFAM" id="SSF48008">
    <property type="entry name" value="GntR ligand-binding domain-like"/>
    <property type="match status" value="1"/>
</dbReference>
<dbReference type="Pfam" id="PF00392">
    <property type="entry name" value="GntR"/>
    <property type="match status" value="1"/>
</dbReference>